<protein>
    <submittedName>
        <fullName evidence="1">Lys-63-specific deubiquitinase BRCC36-like</fullName>
    </submittedName>
</protein>
<dbReference type="Proteomes" id="UP001164539">
    <property type="component" value="Chromosome 5"/>
</dbReference>
<dbReference type="EMBL" id="CM051398">
    <property type="protein sequence ID" value="KAJ4718333.1"/>
    <property type="molecule type" value="Genomic_DNA"/>
</dbReference>
<evidence type="ECO:0000313" key="1">
    <source>
        <dbReference type="EMBL" id="KAJ4718333.1"/>
    </source>
</evidence>
<comment type="caution">
    <text evidence="1">The sequence shown here is derived from an EMBL/GenBank/DDBJ whole genome shotgun (WGS) entry which is preliminary data.</text>
</comment>
<accession>A0ACC1Y4G2</accession>
<organism evidence="1 2">
    <name type="scientific">Melia azedarach</name>
    <name type="common">Chinaberry tree</name>
    <dbReference type="NCBI Taxonomy" id="155640"/>
    <lineage>
        <taxon>Eukaryota</taxon>
        <taxon>Viridiplantae</taxon>
        <taxon>Streptophyta</taxon>
        <taxon>Embryophyta</taxon>
        <taxon>Tracheophyta</taxon>
        <taxon>Spermatophyta</taxon>
        <taxon>Magnoliopsida</taxon>
        <taxon>eudicotyledons</taxon>
        <taxon>Gunneridae</taxon>
        <taxon>Pentapetalae</taxon>
        <taxon>rosids</taxon>
        <taxon>malvids</taxon>
        <taxon>Sapindales</taxon>
        <taxon>Meliaceae</taxon>
        <taxon>Melia</taxon>
    </lineage>
</organism>
<gene>
    <name evidence="1" type="ORF">OWV82_010027</name>
</gene>
<sequence length="435" mass="47500">MSLTAVKMSEDAWLTCLTHALSTETEEIMGLLLGDIEYSKNGSVTALIWGASPQSRSDRRKDRVETNPEQLAAASAQADRMTMLTGQTTRVIGWYHSHPHITVLPSHVDVRTQAMYQLLDSGFIGLIFSCFSEDSNKVGRIQVIAFQSSDGKQNNMSRAIVLSPVNKTTVIDVESSLSSSENLSVRSGSARAGSPEQDTGDSKSVAGSWKGGAKSSDLGGFFANADANHLERERIGGNKQTGDLNNTIGDIDPMDMSESMQEAMHRSNLDMSGAEYVRKEIPLHVLPTSTLLKLDSPLTSFTDLQRVLYEEERAAYNQAISQNMSDGKVHPLTYIHHTSTYQASMCKLIEYCLSPAINTLQDRLRENEIRLAMLTNEAKILETETLKGSDSSLSSPHRSPSHGHRGSSLVSHRDLHSSADARTVSGPGSRSRRGS</sequence>
<proteinExistence type="predicted"/>
<reference evidence="1 2" key="1">
    <citation type="journal article" date="2023" name="Science">
        <title>Complex scaffold remodeling in plant triterpene biosynthesis.</title>
        <authorList>
            <person name="De La Pena R."/>
            <person name="Hodgson H."/>
            <person name="Liu J.C."/>
            <person name="Stephenson M.J."/>
            <person name="Martin A.C."/>
            <person name="Owen C."/>
            <person name="Harkess A."/>
            <person name="Leebens-Mack J."/>
            <person name="Jimenez L.E."/>
            <person name="Osbourn A."/>
            <person name="Sattely E.S."/>
        </authorList>
    </citation>
    <scope>NUCLEOTIDE SEQUENCE [LARGE SCALE GENOMIC DNA]</scope>
    <source>
        <strain evidence="2">cv. JPN11</strain>
        <tissue evidence="1">Leaf</tissue>
    </source>
</reference>
<name>A0ACC1Y4G2_MELAZ</name>
<evidence type="ECO:0000313" key="2">
    <source>
        <dbReference type="Proteomes" id="UP001164539"/>
    </source>
</evidence>
<keyword evidence="2" id="KW-1185">Reference proteome</keyword>